<dbReference type="SUPFAM" id="SSF55424">
    <property type="entry name" value="FAD/NAD-linked reductases, dimerisation (C-terminal) domain"/>
    <property type="match status" value="1"/>
</dbReference>
<evidence type="ECO:0000259" key="6">
    <source>
        <dbReference type="Pfam" id="PF02852"/>
    </source>
</evidence>
<dbReference type="EMBL" id="JABVEC010000013">
    <property type="protein sequence ID" value="MBC6467503.1"/>
    <property type="molecule type" value="Genomic_DNA"/>
</dbReference>
<evidence type="ECO:0000256" key="5">
    <source>
        <dbReference type="ARBA" id="ARBA00023027"/>
    </source>
</evidence>
<dbReference type="InterPro" id="IPR001100">
    <property type="entry name" value="Pyr_nuc-diS_OxRdtase"/>
</dbReference>
<reference evidence="8 9" key="1">
    <citation type="submission" date="2020-06" db="EMBL/GenBank/DDBJ databases">
        <title>Actinomadura xiongansis sp. nov., isolated from soil of Baiyangdian.</title>
        <authorList>
            <person name="Zhang X."/>
        </authorList>
    </citation>
    <scope>NUCLEOTIDE SEQUENCE [LARGE SCALE GENOMIC DNA]</scope>
    <source>
        <strain evidence="8 9">HBUM206468</strain>
    </source>
</reference>
<comment type="caution">
    <text evidence="8">The sequence shown here is derived from an EMBL/GenBank/DDBJ whole genome shotgun (WGS) entry which is preliminary data.</text>
</comment>
<dbReference type="PRINTS" id="PR00368">
    <property type="entry name" value="FADPNR"/>
</dbReference>
<organism evidence="8 9">
    <name type="scientific">Actinomadura alba</name>
    <dbReference type="NCBI Taxonomy" id="406431"/>
    <lineage>
        <taxon>Bacteria</taxon>
        <taxon>Bacillati</taxon>
        <taxon>Actinomycetota</taxon>
        <taxon>Actinomycetes</taxon>
        <taxon>Streptosporangiales</taxon>
        <taxon>Thermomonosporaceae</taxon>
        <taxon>Actinomadura</taxon>
    </lineage>
</organism>
<dbReference type="InterPro" id="IPR004099">
    <property type="entry name" value="Pyr_nucl-diS_OxRdtase_dimer"/>
</dbReference>
<feature type="domain" description="Pyridine nucleotide-disulphide oxidoreductase dimerisation" evidence="6">
    <location>
        <begin position="359"/>
        <end position="464"/>
    </location>
</feature>
<evidence type="ECO:0000256" key="4">
    <source>
        <dbReference type="ARBA" id="ARBA00022827"/>
    </source>
</evidence>
<comment type="similarity">
    <text evidence="2">Belongs to the class-I pyridine nucleotide-disulfide oxidoreductase family.</text>
</comment>
<comment type="cofactor">
    <cofactor evidence="1">
        <name>FAD</name>
        <dbReference type="ChEBI" id="CHEBI:57692"/>
    </cofactor>
</comment>
<dbReference type="InterPro" id="IPR036188">
    <property type="entry name" value="FAD/NAD-bd_sf"/>
</dbReference>
<evidence type="ECO:0000256" key="3">
    <source>
        <dbReference type="ARBA" id="ARBA00022630"/>
    </source>
</evidence>
<keyword evidence="4" id="KW-0274">FAD</keyword>
<dbReference type="PANTHER" id="PTHR22912">
    <property type="entry name" value="DISULFIDE OXIDOREDUCTASE"/>
    <property type="match status" value="1"/>
</dbReference>
<dbReference type="PANTHER" id="PTHR22912:SF151">
    <property type="entry name" value="DIHYDROLIPOYL DEHYDROGENASE, MITOCHONDRIAL"/>
    <property type="match status" value="1"/>
</dbReference>
<keyword evidence="9" id="KW-1185">Reference proteome</keyword>
<keyword evidence="5" id="KW-0520">NAD</keyword>
<dbReference type="RefSeq" id="WP_187244517.1">
    <property type="nucleotide sequence ID" value="NZ_BAAAOK010000004.1"/>
</dbReference>
<keyword evidence="3" id="KW-0285">Flavoprotein</keyword>
<dbReference type="PIRSF" id="PIRSF000350">
    <property type="entry name" value="Mercury_reductase_MerA"/>
    <property type="match status" value="1"/>
</dbReference>
<evidence type="ECO:0000313" key="9">
    <source>
        <dbReference type="Proteomes" id="UP000805614"/>
    </source>
</evidence>
<gene>
    <name evidence="8" type="ORF">HKK74_18675</name>
</gene>
<dbReference type="SUPFAM" id="SSF51905">
    <property type="entry name" value="FAD/NAD(P)-binding domain"/>
    <property type="match status" value="1"/>
</dbReference>
<dbReference type="InterPro" id="IPR016156">
    <property type="entry name" value="FAD/NAD-linked_Rdtase_dimer_sf"/>
</dbReference>
<dbReference type="InterPro" id="IPR023753">
    <property type="entry name" value="FAD/NAD-binding_dom"/>
</dbReference>
<proteinExistence type="inferred from homology"/>
<dbReference type="Proteomes" id="UP000805614">
    <property type="component" value="Unassembled WGS sequence"/>
</dbReference>
<evidence type="ECO:0000256" key="1">
    <source>
        <dbReference type="ARBA" id="ARBA00001974"/>
    </source>
</evidence>
<dbReference type="Pfam" id="PF02852">
    <property type="entry name" value="Pyr_redox_dim"/>
    <property type="match status" value="1"/>
</dbReference>
<evidence type="ECO:0000259" key="7">
    <source>
        <dbReference type="Pfam" id="PF07992"/>
    </source>
</evidence>
<evidence type="ECO:0000256" key="2">
    <source>
        <dbReference type="ARBA" id="ARBA00007532"/>
    </source>
</evidence>
<name>A0ABR7LSV6_9ACTN</name>
<protein>
    <submittedName>
        <fullName evidence="8">NAD(P)/FAD-dependent oxidoreductase</fullName>
    </submittedName>
</protein>
<dbReference type="Gene3D" id="3.50.50.60">
    <property type="entry name" value="FAD/NAD(P)-binding domain"/>
    <property type="match status" value="2"/>
</dbReference>
<dbReference type="Pfam" id="PF07992">
    <property type="entry name" value="Pyr_redox_2"/>
    <property type="match status" value="1"/>
</dbReference>
<dbReference type="InterPro" id="IPR050151">
    <property type="entry name" value="Class-I_Pyr_Nuc-Dis_Oxidored"/>
</dbReference>
<dbReference type="PRINTS" id="PR00411">
    <property type="entry name" value="PNDRDTASEI"/>
</dbReference>
<sequence>MADEDVFDVIVIGAGPVGENVAGRAVRGGLTAAVVEERLAGGECAYYACIPSKALLRPVGLAAEVSRIPGLELRGPIDTAAVLARRDKTVSHLDDGGQVGWIENVPATFVRGRGRLAGPLRAEVTTPDGDTRALRARHAVVVATGSDPYIPDVPGLREARPWTNREATSVQQVPKRLVVIGGGPVGCEMSQALHALGAHETTMLVRADRLLDRTEPFAGELLANSFQESGIDVRFGRSAVRVERPVPGGPVTVHADDGSRFEADEVLVATGRRPAVGDIGLETVGLEARGPIEVDASMRATALPDGWLYAVGDVNGRNMLTHMGKYQARVCGDVIAARAKGRPDDLPALRDTADDRGAPQVIFTDPEVCAVGRTESQARADGFAVRAVEYDMGAVSGAYLQADDYTGRAKMVVDDGRRVLLGVTFVGPAVVDLLHSATIAVTAEVPLDQLWHAVPSFPTVSEIWLHLMEEYGL</sequence>
<accession>A0ABR7LSV6</accession>
<dbReference type="Gene3D" id="3.30.390.30">
    <property type="match status" value="1"/>
</dbReference>
<feature type="domain" description="FAD/NAD(P)-binding" evidence="7">
    <location>
        <begin position="7"/>
        <end position="327"/>
    </location>
</feature>
<evidence type="ECO:0000313" key="8">
    <source>
        <dbReference type="EMBL" id="MBC6467503.1"/>
    </source>
</evidence>